<keyword evidence="1" id="KW-1133">Transmembrane helix</keyword>
<evidence type="ECO:0000259" key="2">
    <source>
        <dbReference type="Pfam" id="PF14576"/>
    </source>
</evidence>
<dbReference type="InterPro" id="IPR027944">
    <property type="entry name" value="SEO_C"/>
</dbReference>
<feature type="transmembrane region" description="Helical" evidence="1">
    <location>
        <begin position="401"/>
        <end position="424"/>
    </location>
</feature>
<name>A0A2P5BWR4_PARAD</name>
<feature type="domain" description="Sieve element occlusion N-terminal" evidence="2">
    <location>
        <begin position="306"/>
        <end position="423"/>
    </location>
</feature>
<dbReference type="InterPro" id="IPR027942">
    <property type="entry name" value="SEO_N"/>
</dbReference>
<reference evidence="5" key="1">
    <citation type="submission" date="2016-06" db="EMBL/GenBank/DDBJ databases">
        <title>Parallel loss of symbiosis genes in relatives of nitrogen-fixing non-legume Parasponia.</title>
        <authorList>
            <person name="Van Velzen R."/>
            <person name="Holmer R."/>
            <person name="Bu F."/>
            <person name="Rutten L."/>
            <person name="Van Zeijl A."/>
            <person name="Liu W."/>
            <person name="Santuari L."/>
            <person name="Cao Q."/>
            <person name="Sharma T."/>
            <person name="Shen D."/>
            <person name="Roswanjaya Y."/>
            <person name="Wardhani T."/>
            <person name="Kalhor M.S."/>
            <person name="Jansen J."/>
            <person name="Van den Hoogen J."/>
            <person name="Gungor B."/>
            <person name="Hartog M."/>
            <person name="Hontelez J."/>
            <person name="Verver J."/>
            <person name="Yang W.-C."/>
            <person name="Schijlen E."/>
            <person name="Repin R."/>
            <person name="Schilthuizen M."/>
            <person name="Schranz E."/>
            <person name="Heidstra R."/>
            <person name="Miyata K."/>
            <person name="Fedorova E."/>
            <person name="Kohlen W."/>
            <person name="Bisseling T."/>
            <person name="Smit S."/>
            <person name="Geurts R."/>
        </authorList>
    </citation>
    <scope>NUCLEOTIDE SEQUENCE [LARGE SCALE GENOMIC DNA]</scope>
    <source>
        <strain evidence="5">cv. WU1-14</strain>
    </source>
</reference>
<accession>A0A2P5BWR4</accession>
<sequence>MKTNEMKEKIIGLQNTINDDTNLKDLKITVKPFYVEEKAEVKDIFWSGVDCLFLTKLYKSRDFAKRQIQKLYSYKSKEGWFILNKGPTTVILGQSATLLKVIAEFENWKDEVRQTPFEVAFRDYYNKVVASLLEQIGCCRFDIPPAAGKLPEEMKCAECEDDMRYLEDNRVDLRVPKAKSQTDFRRSSIEPPPAIVALCHCPTSTHSSRTKLLPPGSAPSEPPIAGKTQKILRVFFFAGADSGHRSLQNWSSWTRLFTGNLMDKKPKNGKIRTPISTDFNVPVLVLKQIIAENNCKNTQEARNIFAKAVLTLAAFAMEFRDFSCPLSSQFHQLAAADQEFAESLSISTKEAQKCGQRTVDELREIKNCIMTALQVLEAIFKLHKLISAYNKEGLSELKEPLMVYIYWIIMAVVTCATRITVLTWDE</sequence>
<evidence type="ECO:0000256" key="1">
    <source>
        <dbReference type="SAM" id="Phobius"/>
    </source>
</evidence>
<organism evidence="4 5">
    <name type="scientific">Parasponia andersonii</name>
    <name type="common">Sponia andersonii</name>
    <dbReference type="NCBI Taxonomy" id="3476"/>
    <lineage>
        <taxon>Eukaryota</taxon>
        <taxon>Viridiplantae</taxon>
        <taxon>Streptophyta</taxon>
        <taxon>Embryophyta</taxon>
        <taxon>Tracheophyta</taxon>
        <taxon>Spermatophyta</taxon>
        <taxon>Magnoliopsida</taxon>
        <taxon>eudicotyledons</taxon>
        <taxon>Gunneridae</taxon>
        <taxon>Pentapetalae</taxon>
        <taxon>rosids</taxon>
        <taxon>fabids</taxon>
        <taxon>Rosales</taxon>
        <taxon>Cannabaceae</taxon>
        <taxon>Parasponia</taxon>
    </lineage>
</organism>
<evidence type="ECO:0000259" key="3">
    <source>
        <dbReference type="Pfam" id="PF14577"/>
    </source>
</evidence>
<dbReference type="GO" id="GO:0010088">
    <property type="term" value="P:phloem development"/>
    <property type="evidence" value="ECO:0007669"/>
    <property type="project" value="InterPro"/>
</dbReference>
<dbReference type="EMBL" id="JXTB01000209">
    <property type="protein sequence ID" value="PON53236.1"/>
    <property type="molecule type" value="Genomic_DNA"/>
</dbReference>
<proteinExistence type="predicted"/>
<evidence type="ECO:0000313" key="4">
    <source>
        <dbReference type="EMBL" id="PON53236.1"/>
    </source>
</evidence>
<comment type="caution">
    <text evidence="4">The sequence shown here is derived from an EMBL/GenBank/DDBJ whole genome shotgun (WGS) entry which is preliminary data.</text>
</comment>
<gene>
    <name evidence="4" type="ORF">PanWU01x14_203490</name>
</gene>
<dbReference type="PANTHER" id="PTHR33232">
    <property type="entry name" value="PROTEIN SIEVE ELEMENT OCCLUSION B-LIKE"/>
    <property type="match status" value="1"/>
</dbReference>
<feature type="domain" description="Sieve element occlusion C-terminal" evidence="3">
    <location>
        <begin position="44"/>
        <end position="164"/>
    </location>
</feature>
<dbReference type="STRING" id="3476.A0A2P5BWR4"/>
<dbReference type="AlphaFoldDB" id="A0A2P5BWR4"/>
<dbReference type="PANTHER" id="PTHR33232:SF18">
    <property type="entry name" value="PROTEIN SIEVE ELEMENT OCCLUSION B-LIKE"/>
    <property type="match status" value="1"/>
</dbReference>
<keyword evidence="1" id="KW-0472">Membrane</keyword>
<keyword evidence="1" id="KW-0812">Transmembrane</keyword>
<dbReference type="InterPro" id="IPR039299">
    <property type="entry name" value="SEOA"/>
</dbReference>
<protein>
    <submittedName>
        <fullName evidence="4">Sieve element occlusion</fullName>
    </submittedName>
</protein>
<dbReference type="Proteomes" id="UP000237105">
    <property type="component" value="Unassembled WGS sequence"/>
</dbReference>
<dbReference type="OrthoDB" id="10468856at2759"/>
<keyword evidence="5" id="KW-1185">Reference proteome</keyword>
<dbReference type="Pfam" id="PF14577">
    <property type="entry name" value="SEO_C"/>
    <property type="match status" value="1"/>
</dbReference>
<dbReference type="Pfam" id="PF14576">
    <property type="entry name" value="SEO_N"/>
    <property type="match status" value="1"/>
</dbReference>
<evidence type="ECO:0000313" key="5">
    <source>
        <dbReference type="Proteomes" id="UP000237105"/>
    </source>
</evidence>